<dbReference type="Pfam" id="PF10292">
    <property type="entry name" value="7TM_GPCR_Srab"/>
    <property type="match status" value="1"/>
</dbReference>
<feature type="transmembrane region" description="Helical" evidence="5">
    <location>
        <begin position="279"/>
        <end position="297"/>
    </location>
</feature>
<feature type="transmembrane region" description="Helical" evidence="5">
    <location>
        <begin position="249"/>
        <end position="267"/>
    </location>
</feature>
<dbReference type="EMBL" id="LN856927">
    <property type="protein sequence ID" value="CDP94524.1"/>
    <property type="molecule type" value="Genomic_DNA"/>
</dbReference>
<dbReference type="PANTHER" id="PTHR46561">
    <property type="entry name" value="SERPENTINE RECEPTOR, CLASS AB (CLASS A-LIKE)-RELATED"/>
    <property type="match status" value="1"/>
</dbReference>
<keyword evidence="4 5" id="KW-0472">Membrane</keyword>
<proteinExistence type="predicted"/>
<organism evidence="6">
    <name type="scientific">Brugia malayi</name>
    <name type="common">Filarial nematode worm</name>
    <dbReference type="NCBI Taxonomy" id="6279"/>
    <lineage>
        <taxon>Eukaryota</taxon>
        <taxon>Metazoa</taxon>
        <taxon>Ecdysozoa</taxon>
        <taxon>Nematoda</taxon>
        <taxon>Chromadorea</taxon>
        <taxon>Rhabditida</taxon>
        <taxon>Spirurina</taxon>
        <taxon>Spiruromorpha</taxon>
        <taxon>Filarioidea</taxon>
        <taxon>Onchocercidae</taxon>
        <taxon>Brugia</taxon>
    </lineage>
</organism>
<reference evidence="6" key="1">
    <citation type="journal article" date="2007" name="Science">
        <title>Draft genome of the filarial nematode parasite Brugia malayi.</title>
        <authorList>
            <person name="Ghedin E."/>
            <person name="Wang S."/>
            <person name="Spiro D."/>
            <person name="Caler E."/>
            <person name="Zhao Q."/>
            <person name="Crabtree J."/>
            <person name="Allen J.E."/>
            <person name="Delcher A.L."/>
            <person name="Guiliano D.B."/>
            <person name="Miranda-Saavedra D."/>
            <person name="Angiuoli S.V."/>
            <person name="Creasy T."/>
            <person name="Amedeo P."/>
            <person name="Haas B."/>
            <person name="El-Sayed N.M."/>
            <person name="Wortman J.R."/>
            <person name="Feldblyum T."/>
            <person name="Tallon L."/>
            <person name="Schatz M."/>
            <person name="Shumway M."/>
            <person name="Koo H."/>
            <person name="Salzberg S.L."/>
            <person name="Schobel S."/>
            <person name="Pertea M."/>
            <person name="Pop M."/>
            <person name="White O."/>
            <person name="Barton G.J."/>
            <person name="Carlow C.K."/>
            <person name="Crawford M.J."/>
            <person name="Daub J."/>
            <person name="Dimmic M.W."/>
            <person name="Estes C.F."/>
            <person name="Foster J.M."/>
            <person name="Ganatra M."/>
            <person name="Gregory W.F."/>
            <person name="Johnson N.M."/>
            <person name="Jin J."/>
            <person name="Komuniecki R."/>
            <person name="Korf I."/>
            <person name="Kumar S."/>
            <person name="Laney S."/>
            <person name="Li B.W."/>
            <person name="Li W."/>
            <person name="Lindblom T.H."/>
            <person name="Lustigman S."/>
            <person name="Ma D."/>
            <person name="Maina C.V."/>
            <person name="Martin D.M."/>
            <person name="McCarter J.P."/>
            <person name="McReynolds L."/>
            <person name="Mitreva M."/>
            <person name="Nutman T.B."/>
            <person name="Parkinson J."/>
            <person name="Peregrin-Alvarez J.M."/>
            <person name="Poole C."/>
            <person name="Ren Q."/>
            <person name="Saunders L."/>
            <person name="Sluder A.E."/>
            <person name="Smith K."/>
            <person name="Stanke M."/>
            <person name="Unnasch T.R."/>
            <person name="Ware J."/>
            <person name="Wei A.D."/>
            <person name="Weil G."/>
            <person name="Williams D.J."/>
            <person name="Zhang Y."/>
            <person name="Williams S.A."/>
            <person name="Fraser-Liggett C."/>
            <person name="Slatko B."/>
            <person name="Blaxter M.L."/>
            <person name="Scott A.L."/>
        </authorList>
    </citation>
    <scope>NUCLEOTIDE SEQUENCE</scope>
    <source>
        <strain evidence="6">FR3</strain>
    </source>
</reference>
<gene>
    <name evidence="6" type="primary">Bm9596</name>
    <name evidence="6" type="ORF">BM_Bm9596</name>
</gene>
<comment type="subcellular location">
    <subcellularLocation>
        <location evidence="1">Membrane</location>
        <topology evidence="1">Multi-pass membrane protein</topology>
    </subcellularLocation>
</comment>
<protein>
    <submittedName>
        <fullName evidence="6">Bm9596</fullName>
    </submittedName>
</protein>
<keyword evidence="2 5" id="KW-0812">Transmembrane</keyword>
<evidence type="ECO:0000256" key="4">
    <source>
        <dbReference type="ARBA" id="ARBA00023136"/>
    </source>
</evidence>
<dbReference type="PANTHER" id="PTHR46561:SF11">
    <property type="entry name" value="SERPENTINE RECEPTOR CLASS ALPHA_BETA-14"/>
    <property type="match status" value="1"/>
</dbReference>
<feature type="transmembrane region" description="Helical" evidence="5">
    <location>
        <begin position="185"/>
        <end position="209"/>
    </location>
</feature>
<accession>A0A1I9G1J5</accession>
<feature type="transmembrane region" description="Helical" evidence="5">
    <location>
        <begin position="14"/>
        <end position="39"/>
    </location>
</feature>
<evidence type="ECO:0000256" key="5">
    <source>
        <dbReference type="SAM" id="Phobius"/>
    </source>
</evidence>
<name>A0A1I9G1J5_BRUMA</name>
<dbReference type="InterPro" id="IPR019408">
    <property type="entry name" value="7TM_GPCR_serpentine_rcpt_Srab"/>
</dbReference>
<dbReference type="GO" id="GO:0016020">
    <property type="term" value="C:membrane"/>
    <property type="evidence" value="ECO:0007669"/>
    <property type="project" value="UniProtKB-SubCell"/>
</dbReference>
<feature type="transmembrane region" description="Helical" evidence="5">
    <location>
        <begin position="140"/>
        <end position="160"/>
    </location>
</feature>
<dbReference type="OMA" id="NEVHANL"/>
<sequence>MESCKQASELANSIVYNAILIAVIITSATAIIVEIWVIFKTTNRILLHQNARILIITHQLWLILHCAARIFAHTYVLLAYRRVRVDNPCGYMLFVWECFMMRAPIVLSSSLNSASIPSIVAERIIATFFSSKYEKFGKNLAVIFIIIEVVLGIGTFAFMFGDFTLPYSKRVHHCPKAWPEKATRISMVLGLHALIDFISVLVIPVLLYVNKAILRFHRNKIHVNLSDRYQITENINSLRTLLRMFTFHSLFRGLHLVAVSMFFAFRLKSSVGNAIYLEGLQLTPLYALTLPIAIVWTEKHVRKTAQENCRKAMELKGNEAANHYFTIFERPAGRMLKD</sequence>
<evidence type="ECO:0000256" key="3">
    <source>
        <dbReference type="ARBA" id="ARBA00022989"/>
    </source>
</evidence>
<feature type="transmembrane region" description="Helical" evidence="5">
    <location>
        <begin position="60"/>
        <end position="80"/>
    </location>
</feature>
<keyword evidence="3 5" id="KW-1133">Transmembrane helix</keyword>
<evidence type="ECO:0000313" key="6">
    <source>
        <dbReference type="EMBL" id="CDP94524.1"/>
    </source>
</evidence>
<reference evidence="6" key="2">
    <citation type="submission" date="2012-12" db="EMBL/GenBank/DDBJ databases">
        <authorList>
            <consortium name="WormBase Consortium"/>
            <person name="Ghedin E."/>
            <person name="Paulini M."/>
        </authorList>
    </citation>
    <scope>NUCLEOTIDE SEQUENCE</scope>
    <source>
        <strain evidence="6">FR3</strain>
    </source>
</reference>
<evidence type="ECO:0000256" key="1">
    <source>
        <dbReference type="ARBA" id="ARBA00004141"/>
    </source>
</evidence>
<evidence type="ECO:0000256" key="2">
    <source>
        <dbReference type="ARBA" id="ARBA00022692"/>
    </source>
</evidence>
<dbReference type="AlphaFoldDB" id="A0A1I9G1J5"/>
<dbReference type="InterPro" id="IPR053286">
    <property type="entry name" value="Nematode_rcpt-like_srab"/>
</dbReference>